<evidence type="ECO:0000313" key="1">
    <source>
        <dbReference type="EMBL" id="GAH06227.1"/>
    </source>
</evidence>
<gene>
    <name evidence="1" type="ORF">S01H4_62414</name>
</gene>
<organism evidence="1">
    <name type="scientific">marine sediment metagenome</name>
    <dbReference type="NCBI Taxonomy" id="412755"/>
    <lineage>
        <taxon>unclassified sequences</taxon>
        <taxon>metagenomes</taxon>
        <taxon>ecological metagenomes</taxon>
    </lineage>
</organism>
<reference evidence="1" key="1">
    <citation type="journal article" date="2014" name="Front. Microbiol.">
        <title>High frequency of phylogenetically diverse reductive dehalogenase-homologous genes in deep subseafloor sedimentary metagenomes.</title>
        <authorList>
            <person name="Kawai M."/>
            <person name="Futagami T."/>
            <person name="Toyoda A."/>
            <person name="Takaki Y."/>
            <person name="Nishi S."/>
            <person name="Hori S."/>
            <person name="Arai W."/>
            <person name="Tsubouchi T."/>
            <person name="Morono Y."/>
            <person name="Uchiyama I."/>
            <person name="Ito T."/>
            <person name="Fujiyama A."/>
            <person name="Inagaki F."/>
            <person name="Takami H."/>
        </authorList>
    </citation>
    <scope>NUCLEOTIDE SEQUENCE</scope>
    <source>
        <strain evidence="1">Expedition CK06-06</strain>
    </source>
</reference>
<sequence length="98" mass="10667">MAKIYKGDIGTKIELNAEIDISLATSLIIRYKKPDGSIGEWTAILSGTEKAYYNTLAEDLDVVGVWQVQLSIVMSEWTGDGEKATPLIFISVTVSTSP</sequence>
<accession>X1CEZ4</accession>
<proteinExistence type="predicted"/>
<comment type="caution">
    <text evidence="1">The sequence shown here is derived from an EMBL/GenBank/DDBJ whole genome shotgun (WGS) entry which is preliminary data.</text>
</comment>
<evidence type="ECO:0008006" key="2">
    <source>
        <dbReference type="Google" id="ProtNLM"/>
    </source>
</evidence>
<dbReference type="EMBL" id="BART01037248">
    <property type="protein sequence ID" value="GAH06227.1"/>
    <property type="molecule type" value="Genomic_DNA"/>
</dbReference>
<feature type="non-terminal residue" evidence="1">
    <location>
        <position position="98"/>
    </location>
</feature>
<dbReference type="AlphaFoldDB" id="X1CEZ4"/>
<name>X1CEZ4_9ZZZZ</name>
<protein>
    <recommendedName>
        <fullName evidence="2">BppU N-terminal domain-containing protein</fullName>
    </recommendedName>
</protein>